<reference evidence="1 2" key="1">
    <citation type="journal article" date="2019" name="Nat. Ecol. Evol.">
        <title>Megaphylogeny resolves global patterns of mushroom evolution.</title>
        <authorList>
            <person name="Varga T."/>
            <person name="Krizsan K."/>
            <person name="Foldi C."/>
            <person name="Dima B."/>
            <person name="Sanchez-Garcia M."/>
            <person name="Sanchez-Ramirez S."/>
            <person name="Szollosi G.J."/>
            <person name="Szarkandi J.G."/>
            <person name="Papp V."/>
            <person name="Albert L."/>
            <person name="Andreopoulos W."/>
            <person name="Angelini C."/>
            <person name="Antonin V."/>
            <person name="Barry K.W."/>
            <person name="Bougher N.L."/>
            <person name="Buchanan P."/>
            <person name="Buyck B."/>
            <person name="Bense V."/>
            <person name="Catcheside P."/>
            <person name="Chovatia M."/>
            <person name="Cooper J."/>
            <person name="Damon W."/>
            <person name="Desjardin D."/>
            <person name="Finy P."/>
            <person name="Geml J."/>
            <person name="Haridas S."/>
            <person name="Hughes K."/>
            <person name="Justo A."/>
            <person name="Karasinski D."/>
            <person name="Kautmanova I."/>
            <person name="Kiss B."/>
            <person name="Kocsube S."/>
            <person name="Kotiranta H."/>
            <person name="LaButti K.M."/>
            <person name="Lechner B.E."/>
            <person name="Liimatainen K."/>
            <person name="Lipzen A."/>
            <person name="Lukacs Z."/>
            <person name="Mihaltcheva S."/>
            <person name="Morgado L.N."/>
            <person name="Niskanen T."/>
            <person name="Noordeloos M.E."/>
            <person name="Ohm R.A."/>
            <person name="Ortiz-Santana B."/>
            <person name="Ovrebo C."/>
            <person name="Racz N."/>
            <person name="Riley R."/>
            <person name="Savchenko A."/>
            <person name="Shiryaev A."/>
            <person name="Soop K."/>
            <person name="Spirin V."/>
            <person name="Szebenyi C."/>
            <person name="Tomsovsky M."/>
            <person name="Tulloss R.E."/>
            <person name="Uehling J."/>
            <person name="Grigoriev I.V."/>
            <person name="Vagvolgyi C."/>
            <person name="Papp T."/>
            <person name="Martin F.M."/>
            <person name="Miettinen O."/>
            <person name="Hibbett D.S."/>
            <person name="Nagy L.G."/>
        </authorList>
    </citation>
    <scope>NUCLEOTIDE SEQUENCE [LARGE SCALE GENOMIC DNA]</scope>
    <source>
        <strain evidence="1 2">NL-1719</strain>
    </source>
</reference>
<keyword evidence="2" id="KW-1185">Reference proteome</keyword>
<name>A0ACD3BAK6_9AGAR</name>
<organism evidence="1 2">
    <name type="scientific">Pluteus cervinus</name>
    <dbReference type="NCBI Taxonomy" id="181527"/>
    <lineage>
        <taxon>Eukaryota</taxon>
        <taxon>Fungi</taxon>
        <taxon>Dikarya</taxon>
        <taxon>Basidiomycota</taxon>
        <taxon>Agaricomycotina</taxon>
        <taxon>Agaricomycetes</taxon>
        <taxon>Agaricomycetidae</taxon>
        <taxon>Agaricales</taxon>
        <taxon>Pluteineae</taxon>
        <taxon>Pluteaceae</taxon>
        <taxon>Pluteus</taxon>
    </lineage>
</organism>
<sequence>MRQSIASNRMSTAHGGSMNPQAASAAAMAKLIEKKKEFDAVSALERASALYLERIQGLADDCDIMANAGEIHGQVLSQWPKMFQILNLFLTSQINTEEEATTELGSTEGQKLVRIPIDELQAASATSKQKSES</sequence>
<dbReference type="EMBL" id="ML208267">
    <property type="protein sequence ID" value="TFK74612.1"/>
    <property type="molecule type" value="Genomic_DNA"/>
</dbReference>
<proteinExistence type="predicted"/>
<protein>
    <submittedName>
        <fullName evidence="1">Uncharacterized protein</fullName>
    </submittedName>
</protein>
<evidence type="ECO:0000313" key="2">
    <source>
        <dbReference type="Proteomes" id="UP000308600"/>
    </source>
</evidence>
<accession>A0ACD3BAK6</accession>
<dbReference type="Proteomes" id="UP000308600">
    <property type="component" value="Unassembled WGS sequence"/>
</dbReference>
<evidence type="ECO:0000313" key="1">
    <source>
        <dbReference type="EMBL" id="TFK74612.1"/>
    </source>
</evidence>
<gene>
    <name evidence="1" type="ORF">BDN72DRAFT_833107</name>
</gene>